<keyword evidence="1" id="KW-0732">Signal</keyword>
<dbReference type="Proteomes" id="UP000428803">
    <property type="component" value="Chromosome"/>
</dbReference>
<evidence type="ECO:0000256" key="1">
    <source>
        <dbReference type="SAM" id="SignalP"/>
    </source>
</evidence>
<dbReference type="OrthoDB" id="7506853at2"/>
<protein>
    <submittedName>
        <fullName evidence="2">Uncharacterized protein</fullName>
    </submittedName>
</protein>
<feature type="signal peptide" evidence="1">
    <location>
        <begin position="1"/>
        <end position="23"/>
    </location>
</feature>
<name>A0A6I6L747_9SPHN</name>
<dbReference type="EMBL" id="CP035733">
    <property type="protein sequence ID" value="QGY81895.1"/>
    <property type="molecule type" value="Genomic_DNA"/>
</dbReference>
<evidence type="ECO:0000313" key="2">
    <source>
        <dbReference type="EMBL" id="QGY81895.1"/>
    </source>
</evidence>
<dbReference type="KEGG" id="slaa:EUU25_15500"/>
<dbReference type="RefSeq" id="WP_158902539.1">
    <property type="nucleotide sequence ID" value="NZ_CP035733.1"/>
</dbReference>
<feature type="chain" id="PRO_5026099049" evidence="1">
    <location>
        <begin position="24"/>
        <end position="248"/>
    </location>
</feature>
<proteinExistence type="predicted"/>
<organism evidence="2 3">
    <name type="scientific">Sphingorhabdus lacus</name>
    <dbReference type="NCBI Taxonomy" id="392610"/>
    <lineage>
        <taxon>Bacteria</taxon>
        <taxon>Pseudomonadati</taxon>
        <taxon>Pseudomonadota</taxon>
        <taxon>Alphaproteobacteria</taxon>
        <taxon>Sphingomonadales</taxon>
        <taxon>Sphingomonadaceae</taxon>
        <taxon>Sphingorhabdus</taxon>
    </lineage>
</organism>
<reference evidence="3" key="1">
    <citation type="submission" date="2019-01" db="EMBL/GenBank/DDBJ databases">
        <title>Sphingorhabdus lacus sp.nov., isolated from an oligotrophic freshwater lake.</title>
        <authorList>
            <person name="Park M."/>
        </authorList>
    </citation>
    <scope>NUCLEOTIDE SEQUENCE [LARGE SCALE GENOMIC DNA]</scope>
    <source>
        <strain evidence="3">IMCC1753</strain>
    </source>
</reference>
<sequence>MKFTMRCAAAIVAAGSLAAPVLAQEAPAAAVVETPKLAADGSQCELHVWPTHNYLGINMGLLSGFGLVGALADAEVHKDKVATVKDLMADYLGPDVQMEELNKIGITKTLKLEGYKIIMEEPTPFNEDVKKDPALKAKVKAMNAKIKAKTRLSDSTAPCYAELATTHIFYHKAMMYGSNLFTGFIYREFGTKPTATKVSTGQVKNPLEHFPPKTSEDIDRAKVELRDAFSKDFVEYVDKKVFGAPAKK</sequence>
<evidence type="ECO:0000313" key="3">
    <source>
        <dbReference type="Proteomes" id="UP000428803"/>
    </source>
</evidence>
<dbReference type="AlphaFoldDB" id="A0A6I6L747"/>
<keyword evidence="3" id="KW-1185">Reference proteome</keyword>
<accession>A0A6I6L747</accession>
<gene>
    <name evidence="2" type="ORF">EUU25_15500</name>
</gene>